<evidence type="ECO:0000313" key="1">
    <source>
        <dbReference type="EMBL" id="KAK4706507.1"/>
    </source>
</evidence>
<keyword evidence="2" id="KW-1185">Reference proteome</keyword>
<dbReference type="Proteomes" id="UP001311915">
    <property type="component" value="Unassembled WGS sequence"/>
</dbReference>
<dbReference type="EMBL" id="JAWPEI010000074">
    <property type="protein sequence ID" value="KAK4706507.1"/>
    <property type="molecule type" value="Genomic_DNA"/>
</dbReference>
<name>A0AAV9JZY2_9SOLN</name>
<comment type="caution">
    <text evidence="1">The sequence shown here is derived from an EMBL/GenBank/DDBJ whole genome shotgun (WGS) entry which is preliminary data.</text>
</comment>
<reference evidence="1 2" key="1">
    <citation type="submission" date="2023-10" db="EMBL/GenBank/DDBJ databases">
        <title>Genome-Wide Identification Analysis in wild type Solanum Pinnatisectum Reveals Some Genes Defensing Phytophthora Infestans.</title>
        <authorList>
            <person name="Sun C."/>
        </authorList>
    </citation>
    <scope>NUCLEOTIDE SEQUENCE [LARGE SCALE GENOMIC DNA]</scope>
    <source>
        <strain evidence="1">LQN</strain>
        <tissue evidence="1">Leaf</tissue>
    </source>
</reference>
<organism evidence="1 2">
    <name type="scientific">Solanum pinnatisectum</name>
    <name type="common">tansyleaf nightshade</name>
    <dbReference type="NCBI Taxonomy" id="50273"/>
    <lineage>
        <taxon>Eukaryota</taxon>
        <taxon>Viridiplantae</taxon>
        <taxon>Streptophyta</taxon>
        <taxon>Embryophyta</taxon>
        <taxon>Tracheophyta</taxon>
        <taxon>Spermatophyta</taxon>
        <taxon>Magnoliopsida</taxon>
        <taxon>eudicotyledons</taxon>
        <taxon>Gunneridae</taxon>
        <taxon>Pentapetalae</taxon>
        <taxon>asterids</taxon>
        <taxon>lamiids</taxon>
        <taxon>Solanales</taxon>
        <taxon>Solanaceae</taxon>
        <taxon>Solanoideae</taxon>
        <taxon>Solaneae</taxon>
        <taxon>Solanum</taxon>
    </lineage>
</organism>
<accession>A0AAV9JZY2</accession>
<dbReference type="AlphaFoldDB" id="A0AAV9JZY2"/>
<sequence length="68" mass="7838">MVLWTPDKYSLPKLLGLFTSDAAPVLDSPKIPYFWRIRHAPLDIFEKSEQHSSHCSFFLLPFSCIMPA</sequence>
<gene>
    <name evidence="1" type="ORF">R3W88_033924</name>
</gene>
<protein>
    <submittedName>
        <fullName evidence="1">Uncharacterized protein</fullName>
    </submittedName>
</protein>
<proteinExistence type="predicted"/>
<evidence type="ECO:0000313" key="2">
    <source>
        <dbReference type="Proteomes" id="UP001311915"/>
    </source>
</evidence>